<evidence type="ECO:0000313" key="4">
    <source>
        <dbReference type="Proteomes" id="UP001201812"/>
    </source>
</evidence>
<feature type="compositionally biased region" description="Basic and acidic residues" evidence="1">
    <location>
        <begin position="1"/>
        <end position="28"/>
    </location>
</feature>
<keyword evidence="4" id="KW-1185">Reference proteome</keyword>
<comment type="caution">
    <text evidence="3">The sequence shown here is derived from an EMBL/GenBank/DDBJ whole genome shotgun (WGS) entry which is preliminary data.</text>
</comment>
<organism evidence="3 4">
    <name type="scientific">Ditylenchus destructor</name>
    <dbReference type="NCBI Taxonomy" id="166010"/>
    <lineage>
        <taxon>Eukaryota</taxon>
        <taxon>Metazoa</taxon>
        <taxon>Ecdysozoa</taxon>
        <taxon>Nematoda</taxon>
        <taxon>Chromadorea</taxon>
        <taxon>Rhabditida</taxon>
        <taxon>Tylenchina</taxon>
        <taxon>Tylenchomorpha</taxon>
        <taxon>Sphaerularioidea</taxon>
        <taxon>Anguinidae</taxon>
        <taxon>Anguininae</taxon>
        <taxon>Ditylenchus</taxon>
    </lineage>
</organism>
<evidence type="ECO:0000256" key="1">
    <source>
        <dbReference type="SAM" id="MobiDB-lite"/>
    </source>
</evidence>
<protein>
    <recommendedName>
        <fullName evidence="2">F-box domain-containing protein</fullName>
    </recommendedName>
</protein>
<dbReference type="Pfam" id="PF00646">
    <property type="entry name" value="F-box"/>
    <property type="match status" value="1"/>
</dbReference>
<dbReference type="Proteomes" id="UP001201812">
    <property type="component" value="Unassembled WGS sequence"/>
</dbReference>
<evidence type="ECO:0000259" key="2">
    <source>
        <dbReference type="Pfam" id="PF00646"/>
    </source>
</evidence>
<evidence type="ECO:0000313" key="3">
    <source>
        <dbReference type="EMBL" id="KAI1702057.1"/>
    </source>
</evidence>
<name>A0AAD4MUV1_9BILA</name>
<feature type="domain" description="F-box" evidence="2">
    <location>
        <begin position="41"/>
        <end position="69"/>
    </location>
</feature>
<dbReference type="AlphaFoldDB" id="A0AAD4MUV1"/>
<dbReference type="InterPro" id="IPR001810">
    <property type="entry name" value="F-box_dom"/>
</dbReference>
<accession>A0AAD4MUV1</accession>
<proteinExistence type="predicted"/>
<feature type="region of interest" description="Disordered" evidence="1">
    <location>
        <begin position="1"/>
        <end position="31"/>
    </location>
</feature>
<gene>
    <name evidence="3" type="ORF">DdX_15742</name>
</gene>
<dbReference type="EMBL" id="JAKKPZ010000106">
    <property type="protein sequence ID" value="KAI1702057.1"/>
    <property type="molecule type" value="Genomic_DNA"/>
</dbReference>
<reference evidence="3" key="1">
    <citation type="submission" date="2022-01" db="EMBL/GenBank/DDBJ databases">
        <title>Genome Sequence Resource for Two Populations of Ditylenchus destructor, the Migratory Endoparasitic Phytonematode.</title>
        <authorList>
            <person name="Zhang H."/>
            <person name="Lin R."/>
            <person name="Xie B."/>
        </authorList>
    </citation>
    <scope>NUCLEOTIDE SEQUENCE</scope>
    <source>
        <strain evidence="3">BazhouSP</strain>
    </source>
</reference>
<sequence length="458" mass="53022">MAARLAEKIENETPEEPKAKKSRSDDRTSNIATLDNGTMVESLKYLNYMQLAKSSLVSKRFSNLIRTNRHRLALLYVDYISMLETSYNPTYIKVFGKELSPGEYNEWVIRDRHSKEIPLDGPVAEMRRKVYRGQVYEMMADYKELNHYNWPVFQHFVRLITAPFIYINYLQMTPLIQISFVNLLAGALNLDSNRMQCGRVVLFSSTVNLGDNVRKFIDWTKNNVHCKEFQVAHQSILNFDDELLEFLTSGAHCTSAIMIKHSDMSDVIVAFLQKFMELKECDENQMVESIRCDGAERVVEPLLLLSEGRRDNIEDNIHKFIGWIKNHVLCKEFRVSHDSDTNFDEEVLDFLMTGAHCTSAILMNRSSDFSHVIVAFLQKFMSLQDCDENQMVESIQCRGSGQVVEVLNSDYAKFIDKKENGKDQCIELFNTRIGKKLKISARMTAGRWIYFLLDIKNL</sequence>